<evidence type="ECO:0000259" key="1">
    <source>
        <dbReference type="Pfam" id="PF10074"/>
    </source>
</evidence>
<protein>
    <submittedName>
        <fullName evidence="2">DUF2285 domain-containing protein</fullName>
    </submittedName>
</protein>
<proteinExistence type="predicted"/>
<dbReference type="Proteomes" id="UP001379235">
    <property type="component" value="Unassembled WGS sequence"/>
</dbReference>
<dbReference type="EMBL" id="JBBHJY010000007">
    <property type="protein sequence ID" value="MEJ6011132.1"/>
    <property type="molecule type" value="Genomic_DNA"/>
</dbReference>
<keyword evidence="3" id="KW-1185">Reference proteome</keyword>
<name>A0ABU8SAX9_9SPHN</name>
<gene>
    <name evidence="2" type="ORF">WG900_14505</name>
</gene>
<accession>A0ABU8SAX9</accession>
<dbReference type="RefSeq" id="WP_339968022.1">
    <property type="nucleotide sequence ID" value="NZ_JBBHJY010000007.1"/>
</dbReference>
<dbReference type="Pfam" id="PF10074">
    <property type="entry name" value="RovC_DNA-bd"/>
    <property type="match status" value="1"/>
</dbReference>
<reference evidence="2 3" key="1">
    <citation type="submission" date="2024-03" db="EMBL/GenBank/DDBJ databases">
        <authorList>
            <person name="Jo J.-H."/>
        </authorList>
    </citation>
    <scope>NUCLEOTIDE SEQUENCE [LARGE SCALE GENOMIC DNA]</scope>
    <source>
        <strain evidence="2 3">AS3R-12</strain>
    </source>
</reference>
<sequence length="166" mass="18532">MTVDQILAGRAAVLDRTIDGLRHIVLATPHGPLRLCIDNSQPNTGLKCVIQTDSLIDVRIAALQWFHKSLQGSPLDPGPKCLFPTPFQRSRLNLMLRILDYLADSAGNPNPIREISQLIVYPRTKLASAAEWKTSSERRRTQRLVNEAKSLMNGGYHALLKGELRQ</sequence>
<organism evidence="2 3">
    <name type="scientific">Novosphingobium aquae</name>
    <dbReference type="NCBI Taxonomy" id="3133435"/>
    <lineage>
        <taxon>Bacteria</taxon>
        <taxon>Pseudomonadati</taxon>
        <taxon>Pseudomonadota</taxon>
        <taxon>Alphaproteobacteria</taxon>
        <taxon>Sphingomonadales</taxon>
        <taxon>Sphingomonadaceae</taxon>
        <taxon>Novosphingobium</taxon>
    </lineage>
</organism>
<comment type="caution">
    <text evidence="2">The sequence shown here is derived from an EMBL/GenBank/DDBJ whole genome shotgun (WGS) entry which is preliminary data.</text>
</comment>
<dbReference type="InterPro" id="IPR018754">
    <property type="entry name" value="RovC-like_DNA-bd"/>
</dbReference>
<feature type="domain" description="T6SS Transcription factor RovC-like DNA binding" evidence="1">
    <location>
        <begin position="51"/>
        <end position="161"/>
    </location>
</feature>
<evidence type="ECO:0000313" key="3">
    <source>
        <dbReference type="Proteomes" id="UP001379235"/>
    </source>
</evidence>
<evidence type="ECO:0000313" key="2">
    <source>
        <dbReference type="EMBL" id="MEJ6011132.1"/>
    </source>
</evidence>